<protein>
    <submittedName>
        <fullName evidence="2">Uncharacterized protein</fullName>
    </submittedName>
</protein>
<feature type="transmembrane region" description="Helical" evidence="1">
    <location>
        <begin position="6"/>
        <end position="26"/>
    </location>
</feature>
<sequence>MELSAYIFHCQVSIALALVEHLFPHFGILQKMKQKKAAYQHCQGGCGSQGSESSGVS</sequence>
<keyword evidence="1" id="KW-0472">Membrane</keyword>
<keyword evidence="1" id="KW-1133">Transmembrane helix</keyword>
<dbReference type="EMBL" id="GGEC01062926">
    <property type="protein sequence ID" value="MBX43410.1"/>
    <property type="molecule type" value="Transcribed_RNA"/>
</dbReference>
<dbReference type="AlphaFoldDB" id="A0A2P2NLZ8"/>
<evidence type="ECO:0000313" key="2">
    <source>
        <dbReference type="EMBL" id="MBX43410.1"/>
    </source>
</evidence>
<organism evidence="2">
    <name type="scientific">Rhizophora mucronata</name>
    <name type="common">Asiatic mangrove</name>
    <dbReference type="NCBI Taxonomy" id="61149"/>
    <lineage>
        <taxon>Eukaryota</taxon>
        <taxon>Viridiplantae</taxon>
        <taxon>Streptophyta</taxon>
        <taxon>Embryophyta</taxon>
        <taxon>Tracheophyta</taxon>
        <taxon>Spermatophyta</taxon>
        <taxon>Magnoliopsida</taxon>
        <taxon>eudicotyledons</taxon>
        <taxon>Gunneridae</taxon>
        <taxon>Pentapetalae</taxon>
        <taxon>rosids</taxon>
        <taxon>fabids</taxon>
        <taxon>Malpighiales</taxon>
        <taxon>Rhizophoraceae</taxon>
        <taxon>Rhizophora</taxon>
    </lineage>
</organism>
<proteinExistence type="predicted"/>
<reference evidence="2" key="1">
    <citation type="submission" date="2018-02" db="EMBL/GenBank/DDBJ databases">
        <title>Rhizophora mucronata_Transcriptome.</title>
        <authorList>
            <person name="Meera S.P."/>
            <person name="Sreeshan A."/>
            <person name="Augustine A."/>
        </authorList>
    </citation>
    <scope>NUCLEOTIDE SEQUENCE</scope>
    <source>
        <tissue evidence="2">Leaf</tissue>
    </source>
</reference>
<keyword evidence="1" id="KW-0812">Transmembrane</keyword>
<name>A0A2P2NLZ8_RHIMU</name>
<evidence type="ECO:0000256" key="1">
    <source>
        <dbReference type="SAM" id="Phobius"/>
    </source>
</evidence>
<accession>A0A2P2NLZ8</accession>